<evidence type="ECO:0000313" key="1">
    <source>
        <dbReference type="EMBL" id="KAF8910130.1"/>
    </source>
</evidence>
<comment type="caution">
    <text evidence="1">The sequence shown here is derived from an EMBL/GenBank/DDBJ whole genome shotgun (WGS) entry which is preliminary data.</text>
</comment>
<name>A0A9P5TTR6_GYMJU</name>
<reference evidence="1" key="1">
    <citation type="submission" date="2020-11" db="EMBL/GenBank/DDBJ databases">
        <authorList>
            <consortium name="DOE Joint Genome Institute"/>
            <person name="Ahrendt S."/>
            <person name="Riley R."/>
            <person name="Andreopoulos W."/>
            <person name="LaButti K."/>
            <person name="Pangilinan J."/>
            <person name="Ruiz-duenas F.J."/>
            <person name="Barrasa J.M."/>
            <person name="Sanchez-Garcia M."/>
            <person name="Camarero S."/>
            <person name="Miyauchi S."/>
            <person name="Serrano A."/>
            <person name="Linde D."/>
            <person name="Babiker R."/>
            <person name="Drula E."/>
            <person name="Ayuso-Fernandez I."/>
            <person name="Pacheco R."/>
            <person name="Padilla G."/>
            <person name="Ferreira P."/>
            <person name="Barriuso J."/>
            <person name="Kellner H."/>
            <person name="Castanera R."/>
            <person name="Alfaro M."/>
            <person name="Ramirez L."/>
            <person name="Pisabarro A.G."/>
            <person name="Kuo A."/>
            <person name="Tritt A."/>
            <person name="Lipzen A."/>
            <person name="He G."/>
            <person name="Yan M."/>
            <person name="Ng V."/>
            <person name="Cullen D."/>
            <person name="Martin F."/>
            <person name="Rosso M.-N."/>
            <person name="Henrissat B."/>
            <person name="Hibbett D."/>
            <person name="Martinez A.T."/>
            <person name="Grigoriev I.V."/>
        </authorList>
    </citation>
    <scope>NUCLEOTIDE SEQUENCE</scope>
    <source>
        <strain evidence="1">AH 44721</strain>
    </source>
</reference>
<keyword evidence="2" id="KW-1185">Reference proteome</keyword>
<evidence type="ECO:0008006" key="3">
    <source>
        <dbReference type="Google" id="ProtNLM"/>
    </source>
</evidence>
<dbReference type="OrthoDB" id="2269034at2759"/>
<dbReference type="Proteomes" id="UP000724874">
    <property type="component" value="Unassembled WGS sequence"/>
</dbReference>
<accession>A0A9P5TTR6</accession>
<protein>
    <recommendedName>
        <fullName evidence="3">F-box domain-containing protein</fullName>
    </recommendedName>
</protein>
<dbReference type="EMBL" id="JADNYJ010000007">
    <property type="protein sequence ID" value="KAF8910130.1"/>
    <property type="molecule type" value="Genomic_DNA"/>
</dbReference>
<organism evidence="1 2">
    <name type="scientific">Gymnopilus junonius</name>
    <name type="common">Spectacular rustgill mushroom</name>
    <name type="synonym">Gymnopilus spectabilis subsp. junonius</name>
    <dbReference type="NCBI Taxonomy" id="109634"/>
    <lineage>
        <taxon>Eukaryota</taxon>
        <taxon>Fungi</taxon>
        <taxon>Dikarya</taxon>
        <taxon>Basidiomycota</taxon>
        <taxon>Agaricomycotina</taxon>
        <taxon>Agaricomycetes</taxon>
        <taxon>Agaricomycetidae</taxon>
        <taxon>Agaricales</taxon>
        <taxon>Agaricineae</taxon>
        <taxon>Hymenogastraceae</taxon>
        <taxon>Gymnopilus</taxon>
    </lineage>
</organism>
<evidence type="ECO:0000313" key="2">
    <source>
        <dbReference type="Proteomes" id="UP000724874"/>
    </source>
</evidence>
<proteinExistence type="predicted"/>
<dbReference type="AlphaFoldDB" id="A0A9P5TTR6"/>
<sequence>MQSVKIPIFDQLNKQILETKAHLDALLDERQKLKWELNYMHKSMVDRMPVEVASTIFEFYAVATRNYWNIAAGGYGMALTLGAVCQSWRRIVWSTPSVWNWITVVLDGTVNPVVIELAVEWLGRSGRLPLSIELFGPSSPSDLEPQLPVVLPLIHAVNECSDRWDNLTLHLPSSFLSYFHDTRGGSETMSCLEVWTGPTSVTMNIRSITPKKVHIICLELNDSLLDWNRTSILSMSDSYTIYECVEVMRQAPQLRRCTFSKVDSGTPELLLNMSVYATRRPLEKVLMILYNRDEQDPFISPPTLREISYLQSQGMEFEIITYLDNKAKDFLQLSLERHSGERSAD</sequence>
<gene>
    <name evidence="1" type="ORF">CPB84DRAFT_1743596</name>
</gene>